<feature type="domain" description="FAD-dependent oxidoreductase 2 FAD-binding" evidence="4">
    <location>
        <begin position="15"/>
        <end position="47"/>
    </location>
</feature>
<comment type="caution">
    <text evidence="5">The sequence shown here is derived from an EMBL/GenBank/DDBJ whole genome shotgun (WGS) entry which is preliminary data.</text>
</comment>
<dbReference type="Gene3D" id="3.50.50.60">
    <property type="entry name" value="FAD/NAD(P)-binding domain"/>
    <property type="match status" value="2"/>
</dbReference>
<dbReference type="PRINTS" id="PR00469">
    <property type="entry name" value="PNDRDTASEII"/>
</dbReference>
<comment type="similarity">
    <text evidence="1">Belongs to the class-II pyridine nucleotide-disulfide oxidoreductase family.</text>
</comment>
<evidence type="ECO:0000313" key="6">
    <source>
        <dbReference type="Proteomes" id="UP001444661"/>
    </source>
</evidence>
<reference evidence="5 6" key="1">
    <citation type="submission" date="2023-01" db="EMBL/GenBank/DDBJ databases">
        <title>Analysis of 21 Apiospora genomes using comparative genomics revels a genus with tremendous synthesis potential of carbohydrate active enzymes and secondary metabolites.</title>
        <authorList>
            <person name="Sorensen T."/>
        </authorList>
    </citation>
    <scope>NUCLEOTIDE SEQUENCE [LARGE SCALE GENOMIC DNA]</scope>
    <source>
        <strain evidence="5 6">CBS 33761</strain>
    </source>
</reference>
<dbReference type="SUPFAM" id="SSF51905">
    <property type="entry name" value="FAD/NAD(P)-binding domain"/>
    <property type="match status" value="1"/>
</dbReference>
<organism evidence="5 6">
    <name type="scientific">Apiospora rasikravindrae</name>
    <dbReference type="NCBI Taxonomy" id="990691"/>
    <lineage>
        <taxon>Eukaryota</taxon>
        <taxon>Fungi</taxon>
        <taxon>Dikarya</taxon>
        <taxon>Ascomycota</taxon>
        <taxon>Pezizomycotina</taxon>
        <taxon>Sordariomycetes</taxon>
        <taxon>Xylariomycetidae</taxon>
        <taxon>Amphisphaeriales</taxon>
        <taxon>Apiosporaceae</taxon>
        <taxon>Apiospora</taxon>
    </lineage>
</organism>
<dbReference type="EMBL" id="JAQQWK010000001">
    <property type="protein sequence ID" value="KAK8054951.1"/>
    <property type="molecule type" value="Genomic_DNA"/>
</dbReference>
<sequence length="320" mass="34323">MAAFTSKLALPKVADALVVGGGPAGLATALTLARNVHTTIVFDSRSYRNARADHFHMLPTWDRKSPIDFRDAAKKNTLDNYGTVFYQDVTIQRAAKNGELFELTDQYGKVWQGRTLCLATGIIDIPVDILGFTECWGYSIASSGVLAMDDLTPIPIALHVARNAAQMTKTVTLYTHGHAALASELEAAAGPLAPFMVDSRRIAQFVLGPDRTGLTMHFEDGTAREEAFLAHKPKSKLKSDFLAQQLGLELTPQGDVKANGPFGETSLSGCFAAGDCASFLKTAPNAVNSDANSAAGLASHIQSRMYGQRSLSEAMQQMGK</sequence>
<protein>
    <submittedName>
        <fullName evidence="5">Thioredoxin reductase glit</fullName>
    </submittedName>
</protein>
<name>A0ABR1U9W4_9PEZI</name>
<dbReference type="PRINTS" id="PR00368">
    <property type="entry name" value="FADPNR"/>
</dbReference>
<evidence type="ECO:0000256" key="2">
    <source>
        <dbReference type="ARBA" id="ARBA00022630"/>
    </source>
</evidence>
<evidence type="ECO:0000256" key="3">
    <source>
        <dbReference type="ARBA" id="ARBA00023002"/>
    </source>
</evidence>
<dbReference type="PANTHER" id="PTHR48105">
    <property type="entry name" value="THIOREDOXIN REDUCTASE 1-RELATED-RELATED"/>
    <property type="match status" value="1"/>
</dbReference>
<evidence type="ECO:0000256" key="1">
    <source>
        <dbReference type="ARBA" id="ARBA00009333"/>
    </source>
</evidence>
<keyword evidence="3" id="KW-0560">Oxidoreductase</keyword>
<dbReference type="Pfam" id="PF00890">
    <property type="entry name" value="FAD_binding_2"/>
    <property type="match status" value="1"/>
</dbReference>
<dbReference type="InterPro" id="IPR003953">
    <property type="entry name" value="FAD-dep_OxRdtase_2_FAD-bd"/>
</dbReference>
<keyword evidence="6" id="KW-1185">Reference proteome</keyword>
<accession>A0ABR1U9W4</accession>
<keyword evidence="2" id="KW-0285">Flavoprotein</keyword>
<gene>
    <name evidence="5" type="ORF">PG993_000178</name>
</gene>
<evidence type="ECO:0000313" key="5">
    <source>
        <dbReference type="EMBL" id="KAK8054951.1"/>
    </source>
</evidence>
<dbReference type="InterPro" id="IPR050097">
    <property type="entry name" value="Ferredoxin-NADP_redctase_2"/>
</dbReference>
<dbReference type="Proteomes" id="UP001444661">
    <property type="component" value="Unassembled WGS sequence"/>
</dbReference>
<evidence type="ECO:0000259" key="4">
    <source>
        <dbReference type="Pfam" id="PF00890"/>
    </source>
</evidence>
<proteinExistence type="inferred from homology"/>
<dbReference type="InterPro" id="IPR036188">
    <property type="entry name" value="FAD/NAD-bd_sf"/>
</dbReference>